<organism evidence="3 4">
    <name type="scientific">Heligmosomoides polygyrus</name>
    <name type="common">Parasitic roundworm</name>
    <dbReference type="NCBI Taxonomy" id="6339"/>
    <lineage>
        <taxon>Eukaryota</taxon>
        <taxon>Metazoa</taxon>
        <taxon>Ecdysozoa</taxon>
        <taxon>Nematoda</taxon>
        <taxon>Chromadorea</taxon>
        <taxon>Rhabditida</taxon>
        <taxon>Rhabditina</taxon>
        <taxon>Rhabditomorpha</taxon>
        <taxon>Strongyloidea</taxon>
        <taxon>Heligmosomidae</taxon>
        <taxon>Heligmosomoides</taxon>
    </lineage>
</organism>
<accession>A0A183FNL1</accession>
<keyword evidence="3" id="KW-1185">Reference proteome</keyword>
<protein>
    <submittedName>
        <fullName evidence="4">Endo/exonuclease/phosphatase domain-containing protein</fullName>
    </submittedName>
</protein>
<sequence>MDSLLLLCRVDAFLVRGSGMFMHSDVIGIGLPETPSHHGNFLFVCTYNCRSIASEQDLRTLLCGSRNIKYDVIALQETKGRTETIRKTDHNELLIIGAKVDRKNIGGVGFLVNSAVHHLVDSHKIISPRIAVLRLETKDQGAISIINGYAPTSDEEKEEFYKLFERTVNDEKSYYKVVVGDFNATDDGPGKAQMEKHVRRSTMFLQTNAGVVRPLRAAFI</sequence>
<reference evidence="2 3" key="1">
    <citation type="submission" date="2018-11" db="EMBL/GenBank/DDBJ databases">
        <authorList>
            <consortium name="Pathogen Informatics"/>
        </authorList>
    </citation>
    <scope>NUCLEOTIDE SEQUENCE [LARGE SCALE GENOMIC DNA]</scope>
</reference>
<proteinExistence type="predicted"/>
<dbReference type="SUPFAM" id="SSF56219">
    <property type="entry name" value="DNase I-like"/>
    <property type="match status" value="1"/>
</dbReference>
<evidence type="ECO:0000259" key="1">
    <source>
        <dbReference type="Pfam" id="PF03372"/>
    </source>
</evidence>
<evidence type="ECO:0000313" key="2">
    <source>
        <dbReference type="EMBL" id="VDO79209.1"/>
    </source>
</evidence>
<dbReference type="Proteomes" id="UP000050761">
    <property type="component" value="Unassembled WGS sequence"/>
</dbReference>
<dbReference type="GO" id="GO:0003824">
    <property type="term" value="F:catalytic activity"/>
    <property type="evidence" value="ECO:0007669"/>
    <property type="project" value="InterPro"/>
</dbReference>
<dbReference type="OrthoDB" id="5854880at2759"/>
<feature type="domain" description="Endonuclease/exonuclease/phosphatase" evidence="1">
    <location>
        <begin position="45"/>
        <end position="199"/>
    </location>
</feature>
<dbReference type="InterPro" id="IPR005135">
    <property type="entry name" value="Endo/exonuclease/phosphatase"/>
</dbReference>
<dbReference type="InterPro" id="IPR036691">
    <property type="entry name" value="Endo/exonu/phosph_ase_sf"/>
</dbReference>
<evidence type="ECO:0000313" key="3">
    <source>
        <dbReference type="Proteomes" id="UP000050761"/>
    </source>
</evidence>
<name>A0A183FNL1_HELPZ</name>
<dbReference type="WBParaSite" id="HPBE_0000909701-mRNA-1">
    <property type="protein sequence ID" value="HPBE_0000909701-mRNA-1"/>
    <property type="gene ID" value="HPBE_0000909701"/>
</dbReference>
<evidence type="ECO:0000313" key="4">
    <source>
        <dbReference type="WBParaSite" id="HPBE_0000909701-mRNA-1"/>
    </source>
</evidence>
<reference evidence="4" key="2">
    <citation type="submission" date="2019-09" db="UniProtKB">
        <authorList>
            <consortium name="WormBaseParasite"/>
        </authorList>
    </citation>
    <scope>IDENTIFICATION</scope>
</reference>
<dbReference type="AlphaFoldDB" id="A0A183FNL1"/>
<gene>
    <name evidence="2" type="ORF">HPBE_LOCUS9098</name>
</gene>
<dbReference type="EMBL" id="UZAH01026345">
    <property type="protein sequence ID" value="VDO79209.1"/>
    <property type="molecule type" value="Genomic_DNA"/>
</dbReference>
<accession>A0A3P7YPT6</accession>
<dbReference type="Gene3D" id="3.60.10.10">
    <property type="entry name" value="Endonuclease/exonuclease/phosphatase"/>
    <property type="match status" value="1"/>
</dbReference>
<dbReference type="Pfam" id="PF03372">
    <property type="entry name" value="Exo_endo_phos"/>
    <property type="match status" value="1"/>
</dbReference>